<keyword evidence="2" id="KW-1185">Reference proteome</keyword>
<comment type="caution">
    <text evidence="1">The sequence shown here is derived from an EMBL/GenBank/DDBJ whole genome shotgun (WGS) entry which is preliminary data.</text>
</comment>
<dbReference type="AlphaFoldDB" id="A0AAP0EXV6"/>
<evidence type="ECO:0000313" key="1">
    <source>
        <dbReference type="EMBL" id="KAK9101721.1"/>
    </source>
</evidence>
<accession>A0AAP0EXV6</accession>
<gene>
    <name evidence="1" type="ORF">Sjap_018975</name>
</gene>
<evidence type="ECO:0000313" key="2">
    <source>
        <dbReference type="Proteomes" id="UP001417504"/>
    </source>
</evidence>
<name>A0AAP0EXV6_9MAGN</name>
<protein>
    <submittedName>
        <fullName evidence="1">Uncharacterized protein</fullName>
    </submittedName>
</protein>
<sequence length="134" mass="14800">MVPHFQSPSTGSRLSLIPQSSARILLQPSEIGGIQRPHLLRFVLFSSGPLSDFTSLENRRSSEGSTSVRLLSYHHYSQRHDFFTKASEAKKLKIAEAKKSTIDDHSLDIVSSILQALLAYGLGSSRRAPDAMHP</sequence>
<dbReference type="EMBL" id="JBBNAE010000008">
    <property type="protein sequence ID" value="KAK9101721.1"/>
    <property type="molecule type" value="Genomic_DNA"/>
</dbReference>
<proteinExistence type="predicted"/>
<reference evidence="1 2" key="1">
    <citation type="submission" date="2024-01" db="EMBL/GenBank/DDBJ databases">
        <title>Genome assemblies of Stephania.</title>
        <authorList>
            <person name="Yang L."/>
        </authorList>
    </citation>
    <scope>NUCLEOTIDE SEQUENCE [LARGE SCALE GENOMIC DNA]</scope>
    <source>
        <strain evidence="1">QJT</strain>
        <tissue evidence="1">Leaf</tissue>
    </source>
</reference>
<dbReference type="Proteomes" id="UP001417504">
    <property type="component" value="Unassembled WGS sequence"/>
</dbReference>
<organism evidence="1 2">
    <name type="scientific">Stephania japonica</name>
    <dbReference type="NCBI Taxonomy" id="461633"/>
    <lineage>
        <taxon>Eukaryota</taxon>
        <taxon>Viridiplantae</taxon>
        <taxon>Streptophyta</taxon>
        <taxon>Embryophyta</taxon>
        <taxon>Tracheophyta</taxon>
        <taxon>Spermatophyta</taxon>
        <taxon>Magnoliopsida</taxon>
        <taxon>Ranunculales</taxon>
        <taxon>Menispermaceae</taxon>
        <taxon>Menispermoideae</taxon>
        <taxon>Cissampelideae</taxon>
        <taxon>Stephania</taxon>
    </lineage>
</organism>